<accession>A0A2N6JYD3</accession>
<reference evidence="1 2" key="1">
    <citation type="submission" date="2017-08" db="EMBL/GenBank/DDBJ databases">
        <title>Genomes of Fischerella (Mastigocladus) sp. strains.</title>
        <authorList>
            <person name="Miller S.R."/>
        </authorList>
    </citation>
    <scope>NUCLEOTIDE SEQUENCE [LARGE SCALE GENOMIC DNA]</scope>
    <source>
        <strain evidence="1 2">CCMEE 5323</strain>
    </source>
</reference>
<dbReference type="AlphaFoldDB" id="A0A2N6JYD3"/>
<dbReference type="Pfam" id="PF13432">
    <property type="entry name" value="TPR_16"/>
    <property type="match status" value="2"/>
</dbReference>
<dbReference type="EMBL" id="NRQW01000499">
    <property type="protein sequence ID" value="PLZ85853.1"/>
    <property type="molecule type" value="Genomic_DNA"/>
</dbReference>
<proteinExistence type="predicted"/>
<dbReference type="RefSeq" id="WP_102205604.1">
    <property type="nucleotide sequence ID" value="NZ_CAWNVR010000621.1"/>
</dbReference>
<dbReference type="Proteomes" id="UP000235036">
    <property type="component" value="Unassembled WGS sequence"/>
</dbReference>
<feature type="non-terminal residue" evidence="1">
    <location>
        <position position="1"/>
    </location>
</feature>
<dbReference type="Gene3D" id="1.25.40.10">
    <property type="entry name" value="Tetratricopeptide repeat domain"/>
    <property type="match status" value="2"/>
</dbReference>
<dbReference type="NCBIfam" id="NF041770">
    <property type="entry name" value="CFI_box_CTERM"/>
    <property type="match status" value="1"/>
</dbReference>
<dbReference type="InterPro" id="IPR011990">
    <property type="entry name" value="TPR-like_helical_dom_sf"/>
</dbReference>
<evidence type="ECO:0000313" key="1">
    <source>
        <dbReference type="EMBL" id="PLZ85853.1"/>
    </source>
</evidence>
<name>A0A2N6JYD3_FISMU</name>
<organism evidence="1 2">
    <name type="scientific">Fischerella muscicola CCMEE 5323</name>
    <dbReference type="NCBI Taxonomy" id="2019572"/>
    <lineage>
        <taxon>Bacteria</taxon>
        <taxon>Bacillati</taxon>
        <taxon>Cyanobacteriota</taxon>
        <taxon>Cyanophyceae</taxon>
        <taxon>Nostocales</taxon>
        <taxon>Hapalosiphonaceae</taxon>
        <taxon>Fischerella</taxon>
    </lineage>
</organism>
<sequence length="513" mass="59497">LILISTFPLPRVTKEGYETLSDSKAKENYDSLQRHGEQISQLVDEAQQKMSEEDWEAAIPLLKKVLVLLPGQNGARNQLGICFARLEDWDNALKVYRKLTKDASDVPLYWLNYGAMFKEYAGSLEDDDTRRSSLYQQAREQFKKAIDLEPYNSEPYLEISRTYTDEGEYTKALSWAERAIGADGKTDIQDFETLFYICVIHLRSGEFKKIQSVAERIISLLSKDDEDARKYVAARFYNFGIEIAQIGFANSNITLLDAARLFFKAAKTFDPNDEDIKRLKDRLDNLIQAYELFDSFKEDSQISDGFYRLAAFSLSNALNHKIDHEDEVFDDILNEIFSVQPTVIISSVRRIKSFYFPIYQLNDSLFDKIQEVAQEGLSRNQNQTQEKKGCFLTTACVNYAGLPDECFELQILRDFRDNYLALTPEGQALIHQYYVEAPIIVDFINSDQQREFILEGVLETVRECVGYICCQRPNDALTSYMKMYQRLRFKYYRQYFVQVQKASFATLETYEGF</sequence>
<protein>
    <submittedName>
        <fullName evidence="1">Uncharacterized protein</fullName>
    </submittedName>
</protein>
<comment type="caution">
    <text evidence="1">The sequence shown here is derived from an EMBL/GenBank/DDBJ whole genome shotgun (WGS) entry which is preliminary data.</text>
</comment>
<evidence type="ECO:0000313" key="2">
    <source>
        <dbReference type="Proteomes" id="UP000235036"/>
    </source>
</evidence>
<dbReference type="SUPFAM" id="SSF48452">
    <property type="entry name" value="TPR-like"/>
    <property type="match status" value="1"/>
</dbReference>
<dbReference type="InterPro" id="IPR049886">
    <property type="entry name" value="CFI_box_CTERM_dom"/>
</dbReference>
<keyword evidence="2" id="KW-1185">Reference proteome</keyword>
<gene>
    <name evidence="1" type="ORF">CEN44_21280</name>
</gene>